<keyword evidence="12" id="KW-1185">Reference proteome</keyword>
<feature type="domain" description="ABC transmembrane type-1" evidence="10">
    <location>
        <begin position="72"/>
        <end position="275"/>
    </location>
</feature>
<evidence type="ECO:0000256" key="1">
    <source>
        <dbReference type="ARBA" id="ARBA00004651"/>
    </source>
</evidence>
<dbReference type="Proteomes" id="UP000466730">
    <property type="component" value="Unassembled WGS sequence"/>
</dbReference>
<proteinExistence type="inferred from homology"/>
<dbReference type="PANTHER" id="PTHR30406:SF10">
    <property type="entry name" value="SULFATE TRANSPORT SYSTEM PERMEASE PROTEIN CYST"/>
    <property type="match status" value="1"/>
</dbReference>
<keyword evidence="3 9" id="KW-0813">Transport</keyword>
<evidence type="ECO:0000256" key="8">
    <source>
        <dbReference type="ARBA" id="ARBA00025323"/>
    </source>
</evidence>
<dbReference type="PANTHER" id="PTHR30406">
    <property type="entry name" value="SULFATE TRANSPORT SYSTEM PERMEASE PROTEIN"/>
    <property type="match status" value="1"/>
</dbReference>
<comment type="subunit">
    <text evidence="2">The complex is composed of two ATP-binding proteins (CysA), two transmembrane proteins (CysT and CysW) and a solute-binding protein (CysP).</text>
</comment>
<dbReference type="GO" id="GO:0005886">
    <property type="term" value="C:plasma membrane"/>
    <property type="evidence" value="ECO:0007669"/>
    <property type="project" value="UniProtKB-SubCell"/>
</dbReference>
<dbReference type="NCBIfam" id="TIGR02139">
    <property type="entry name" value="permease_CysT"/>
    <property type="match status" value="1"/>
</dbReference>
<dbReference type="InterPro" id="IPR035906">
    <property type="entry name" value="MetI-like_sf"/>
</dbReference>
<keyword evidence="4 9" id="KW-0812">Transmembrane</keyword>
<dbReference type="EMBL" id="WJPO01000014">
    <property type="protein sequence ID" value="MRH21363.1"/>
    <property type="molecule type" value="Genomic_DNA"/>
</dbReference>
<gene>
    <name evidence="11" type="primary">cysT</name>
    <name evidence="11" type="ORF">GH815_10195</name>
</gene>
<dbReference type="Pfam" id="PF00528">
    <property type="entry name" value="BPD_transp_1"/>
    <property type="match status" value="1"/>
</dbReference>
<keyword evidence="6 9" id="KW-0764">Sulfate transport</keyword>
<dbReference type="InterPro" id="IPR005667">
    <property type="entry name" value="Sulph_transpt2"/>
</dbReference>
<name>A0A844BK97_9RHOB</name>
<feature type="transmembrane region" description="Helical" evidence="9">
    <location>
        <begin position="224"/>
        <end position="247"/>
    </location>
</feature>
<evidence type="ECO:0000256" key="7">
    <source>
        <dbReference type="ARBA" id="ARBA00023136"/>
    </source>
</evidence>
<evidence type="ECO:0000313" key="11">
    <source>
        <dbReference type="EMBL" id="MRH21363.1"/>
    </source>
</evidence>
<comment type="similarity">
    <text evidence="9">Belongs to the binding-protein-dependent transport system permease family. CysTW subfamily.</text>
</comment>
<reference evidence="11 12" key="1">
    <citation type="submission" date="2019-11" db="EMBL/GenBank/DDBJ databases">
        <title>Draft Whole-Genome sequence of the marine photosynthetic bacterium Rhodovulum strictum DSM 11289.</title>
        <authorList>
            <person name="Kyndt J.A."/>
            <person name="Meyer T.E."/>
        </authorList>
    </citation>
    <scope>NUCLEOTIDE SEQUENCE [LARGE SCALE GENOMIC DNA]</scope>
    <source>
        <strain evidence="11 12">DSM 11289</strain>
    </source>
</reference>
<comment type="function">
    <text evidence="8">Part of the ABC transporter complex CysAWTP (TC 3.A.1.6.1) involved in sulfate/thiosulfate import. Probably responsible for the translocation of the substrate across the membrane.</text>
</comment>
<keyword evidence="5 9" id="KW-1133">Transmembrane helix</keyword>
<evidence type="ECO:0000256" key="3">
    <source>
        <dbReference type="ARBA" id="ARBA00022448"/>
    </source>
</evidence>
<keyword evidence="7 9" id="KW-0472">Membrane</keyword>
<dbReference type="Gene3D" id="1.10.3720.10">
    <property type="entry name" value="MetI-like"/>
    <property type="match status" value="1"/>
</dbReference>
<dbReference type="SUPFAM" id="SSF161098">
    <property type="entry name" value="MetI-like"/>
    <property type="match status" value="1"/>
</dbReference>
<evidence type="ECO:0000256" key="4">
    <source>
        <dbReference type="ARBA" id="ARBA00022692"/>
    </source>
</evidence>
<dbReference type="OrthoDB" id="9804629at2"/>
<dbReference type="InterPro" id="IPR000515">
    <property type="entry name" value="MetI-like"/>
</dbReference>
<accession>A0A844BK97</accession>
<dbReference type="NCBIfam" id="TIGR00969">
    <property type="entry name" value="3a0106s02"/>
    <property type="match status" value="1"/>
</dbReference>
<comment type="function">
    <text evidence="9">Part of the ABC transporter complex (TC 3.A.1.6.1) involved in sulfate/thiosulfate import.</text>
</comment>
<dbReference type="CDD" id="cd06261">
    <property type="entry name" value="TM_PBP2"/>
    <property type="match status" value="1"/>
</dbReference>
<comment type="subcellular location">
    <subcellularLocation>
        <location evidence="1">Cell membrane</location>
        <topology evidence="1">Multi-pass membrane protein</topology>
    </subcellularLocation>
</comment>
<protein>
    <recommendedName>
        <fullName evidence="9">Sulfate transport system permease protein CysT</fullName>
    </recommendedName>
</protein>
<evidence type="ECO:0000256" key="5">
    <source>
        <dbReference type="ARBA" id="ARBA00022989"/>
    </source>
</evidence>
<evidence type="ECO:0000256" key="6">
    <source>
        <dbReference type="ARBA" id="ARBA00023032"/>
    </source>
</evidence>
<organism evidence="11 12">
    <name type="scientific">Rhodovulum strictum</name>
    <dbReference type="NCBI Taxonomy" id="58314"/>
    <lineage>
        <taxon>Bacteria</taxon>
        <taxon>Pseudomonadati</taxon>
        <taxon>Pseudomonadota</taxon>
        <taxon>Alphaproteobacteria</taxon>
        <taxon>Rhodobacterales</taxon>
        <taxon>Paracoccaceae</taxon>
        <taxon>Rhodovulum</taxon>
    </lineage>
</organism>
<comment type="caution">
    <text evidence="11">The sequence shown here is derived from an EMBL/GenBank/DDBJ whole genome shotgun (WGS) entry which is preliminary data.</text>
</comment>
<sequence>MTAIDASPGAPHGAPIRAKRVLPGFTLSLGTTLLYLTLIVLIPVIALILKGAEMGPERFWRIVTSARAVAAFQITLTAAVIATIFNALYGLLMAWVLVRYEFPGKRILDALMDVPFALPTAVAGLSLTALFSANGWFGAILHPAGIPVVYTIWGIALAMAFTSVPFVVRTVQPVLEDMDPALEQAAVTLGARPWTIFTRVVFPAILPAWLAGCTTAFARSLGEFGAIVFIAGNLPFRTEIAALLAFIRLEEFDYNGAAAIALVLLAFALVLLLVSNLLQFWASRYREASR</sequence>
<evidence type="ECO:0000256" key="9">
    <source>
        <dbReference type="RuleBase" id="RU366001"/>
    </source>
</evidence>
<evidence type="ECO:0000313" key="12">
    <source>
        <dbReference type="Proteomes" id="UP000466730"/>
    </source>
</evidence>
<dbReference type="GO" id="GO:0015419">
    <property type="term" value="F:ABC-type sulfate transporter activity"/>
    <property type="evidence" value="ECO:0007669"/>
    <property type="project" value="UniProtKB-UniRule"/>
</dbReference>
<dbReference type="FunFam" id="1.10.3720.10:FF:000004">
    <property type="entry name" value="Sulfate transport system permease protein CysT"/>
    <property type="match status" value="1"/>
</dbReference>
<dbReference type="InterPro" id="IPR011865">
    <property type="entry name" value="CysT_permease"/>
</dbReference>
<evidence type="ECO:0000259" key="10">
    <source>
        <dbReference type="PROSITE" id="PS50928"/>
    </source>
</evidence>
<dbReference type="AlphaFoldDB" id="A0A844BK97"/>
<dbReference type="PROSITE" id="PS50928">
    <property type="entry name" value="ABC_TM1"/>
    <property type="match status" value="1"/>
</dbReference>
<feature type="transmembrane region" description="Helical" evidence="9">
    <location>
        <begin position="196"/>
        <end position="217"/>
    </location>
</feature>
<feature type="transmembrane region" description="Helical" evidence="9">
    <location>
        <begin position="148"/>
        <end position="168"/>
    </location>
</feature>
<feature type="transmembrane region" description="Helical" evidence="9">
    <location>
        <begin position="25"/>
        <end position="49"/>
    </location>
</feature>
<dbReference type="RefSeq" id="WP_153748669.1">
    <property type="nucleotide sequence ID" value="NZ_BAAADI010000001.1"/>
</dbReference>
<feature type="transmembrane region" description="Helical" evidence="9">
    <location>
        <begin position="259"/>
        <end position="282"/>
    </location>
</feature>
<feature type="transmembrane region" description="Helical" evidence="9">
    <location>
        <begin position="116"/>
        <end position="141"/>
    </location>
</feature>
<feature type="transmembrane region" description="Helical" evidence="9">
    <location>
        <begin position="70"/>
        <end position="96"/>
    </location>
</feature>
<evidence type="ECO:0000256" key="2">
    <source>
        <dbReference type="ARBA" id="ARBA00011779"/>
    </source>
</evidence>